<dbReference type="EMBL" id="NNAY01003564">
    <property type="protein sequence ID" value="OXU19190.1"/>
    <property type="molecule type" value="Genomic_DNA"/>
</dbReference>
<reference evidence="2 3" key="1">
    <citation type="journal article" date="2017" name="Curr. Biol.">
        <title>The Evolution of Venom by Co-option of Single-Copy Genes.</title>
        <authorList>
            <person name="Martinson E.O."/>
            <person name="Mrinalini"/>
            <person name="Kelkar Y.D."/>
            <person name="Chang C.H."/>
            <person name="Werren J.H."/>
        </authorList>
    </citation>
    <scope>NUCLEOTIDE SEQUENCE [LARGE SCALE GENOMIC DNA]</scope>
    <source>
        <strain evidence="2 3">Alberta</strain>
        <tissue evidence="2">Whole body</tissue>
    </source>
</reference>
<feature type="non-terminal residue" evidence="2">
    <location>
        <position position="80"/>
    </location>
</feature>
<keyword evidence="1" id="KW-1133">Transmembrane helix</keyword>
<evidence type="ECO:0000256" key="1">
    <source>
        <dbReference type="SAM" id="Phobius"/>
    </source>
</evidence>
<accession>A0A232ELF7</accession>
<keyword evidence="1" id="KW-0472">Membrane</keyword>
<dbReference type="STRING" id="543379.A0A232ELF7"/>
<comment type="caution">
    <text evidence="2">The sequence shown here is derived from an EMBL/GenBank/DDBJ whole genome shotgun (WGS) entry which is preliminary data.</text>
</comment>
<organism evidence="2 3">
    <name type="scientific">Trichomalopsis sarcophagae</name>
    <dbReference type="NCBI Taxonomy" id="543379"/>
    <lineage>
        <taxon>Eukaryota</taxon>
        <taxon>Metazoa</taxon>
        <taxon>Ecdysozoa</taxon>
        <taxon>Arthropoda</taxon>
        <taxon>Hexapoda</taxon>
        <taxon>Insecta</taxon>
        <taxon>Pterygota</taxon>
        <taxon>Neoptera</taxon>
        <taxon>Endopterygota</taxon>
        <taxon>Hymenoptera</taxon>
        <taxon>Apocrita</taxon>
        <taxon>Proctotrupomorpha</taxon>
        <taxon>Chalcidoidea</taxon>
        <taxon>Pteromalidae</taxon>
        <taxon>Pteromalinae</taxon>
        <taxon>Trichomalopsis</taxon>
    </lineage>
</organism>
<sequence>MTLAGPDHFLAASVFWFATVETTAFLGACVGLVVLLVVVALYLSRKWYSTPTGATTTSLFGAVCVPVCESSNSSAAHQSL</sequence>
<feature type="transmembrane region" description="Helical" evidence="1">
    <location>
        <begin position="24"/>
        <end position="43"/>
    </location>
</feature>
<proteinExistence type="predicted"/>
<name>A0A232ELF7_9HYME</name>
<dbReference type="Proteomes" id="UP000215335">
    <property type="component" value="Unassembled WGS sequence"/>
</dbReference>
<dbReference type="OrthoDB" id="5978493at2759"/>
<keyword evidence="3" id="KW-1185">Reference proteome</keyword>
<evidence type="ECO:0000313" key="3">
    <source>
        <dbReference type="Proteomes" id="UP000215335"/>
    </source>
</evidence>
<evidence type="ECO:0000313" key="2">
    <source>
        <dbReference type="EMBL" id="OXU19190.1"/>
    </source>
</evidence>
<keyword evidence="1" id="KW-0812">Transmembrane</keyword>
<gene>
    <name evidence="2" type="ORF">TSAR_001958</name>
</gene>
<dbReference type="AlphaFoldDB" id="A0A232ELF7"/>
<protein>
    <submittedName>
        <fullName evidence="2">Uncharacterized protein</fullName>
    </submittedName>
</protein>